<evidence type="ECO:0000313" key="2">
    <source>
        <dbReference type="Proteomes" id="UP000198851"/>
    </source>
</evidence>
<accession>A0A1I4DDI8</accession>
<dbReference type="AlphaFoldDB" id="A0A1I4DDI8"/>
<dbReference type="Proteomes" id="UP000198851">
    <property type="component" value="Unassembled WGS sequence"/>
</dbReference>
<dbReference type="EMBL" id="FOSZ01000003">
    <property type="protein sequence ID" value="SFK89991.1"/>
    <property type="molecule type" value="Genomic_DNA"/>
</dbReference>
<dbReference type="Gene3D" id="1.10.10.10">
    <property type="entry name" value="Winged helix-like DNA-binding domain superfamily/Winged helix DNA-binding domain"/>
    <property type="match status" value="1"/>
</dbReference>
<proteinExistence type="predicted"/>
<dbReference type="OrthoDB" id="7689228at2"/>
<reference evidence="2" key="1">
    <citation type="submission" date="2016-10" db="EMBL/GenBank/DDBJ databases">
        <authorList>
            <person name="Varghese N."/>
            <person name="Submissions S."/>
        </authorList>
    </citation>
    <scope>NUCLEOTIDE SEQUENCE [LARGE SCALE GENOMIC DNA]</scope>
    <source>
        <strain evidence="2">DSM 28453</strain>
    </source>
</reference>
<protein>
    <submittedName>
        <fullName evidence="1">Uncharacterized protein</fullName>
    </submittedName>
</protein>
<dbReference type="InterPro" id="IPR036388">
    <property type="entry name" value="WH-like_DNA-bd_sf"/>
</dbReference>
<name>A0A1I4DDI8_9RHOB</name>
<sequence>MSKDDICNLAKPQELVFAMERDLGLDRFSNDEKKVIYALTKMREQELFEVPSSNIMHHDLCATISKPTFYHCLKRLVDDGAIVRSGSVRSGLYRLSL</sequence>
<gene>
    <name evidence="1" type="ORF">SAMN04488036_1039</name>
</gene>
<evidence type="ECO:0000313" key="1">
    <source>
        <dbReference type="EMBL" id="SFK89991.1"/>
    </source>
</evidence>
<keyword evidence="2" id="KW-1185">Reference proteome</keyword>
<dbReference type="RefSeq" id="WP_093322886.1">
    <property type="nucleotide sequence ID" value="NZ_FOSZ01000003.1"/>
</dbReference>
<organism evidence="1 2">
    <name type="scientific">Shimia haliotis</name>
    <dbReference type="NCBI Taxonomy" id="1280847"/>
    <lineage>
        <taxon>Bacteria</taxon>
        <taxon>Pseudomonadati</taxon>
        <taxon>Pseudomonadota</taxon>
        <taxon>Alphaproteobacteria</taxon>
        <taxon>Rhodobacterales</taxon>
        <taxon>Roseobacteraceae</taxon>
    </lineage>
</organism>